<organism evidence="1 2">
    <name type="scientific">Secundilactobacillus odoratitofui DSM 19909 = JCM 15043</name>
    <dbReference type="NCBI Taxonomy" id="1423776"/>
    <lineage>
        <taxon>Bacteria</taxon>
        <taxon>Bacillati</taxon>
        <taxon>Bacillota</taxon>
        <taxon>Bacilli</taxon>
        <taxon>Lactobacillales</taxon>
        <taxon>Lactobacillaceae</taxon>
        <taxon>Secundilactobacillus</taxon>
    </lineage>
</organism>
<evidence type="ECO:0008006" key="3">
    <source>
        <dbReference type="Google" id="ProtNLM"/>
    </source>
</evidence>
<dbReference type="AlphaFoldDB" id="A0A0R1LQ82"/>
<comment type="caution">
    <text evidence="1">The sequence shown here is derived from an EMBL/GenBank/DDBJ whole genome shotgun (WGS) entry which is preliminary data.</text>
</comment>
<dbReference type="PATRIC" id="fig|1423776.4.peg.1681"/>
<dbReference type="Pfam" id="PF06304">
    <property type="entry name" value="DUF1048"/>
    <property type="match status" value="1"/>
</dbReference>
<dbReference type="InterPro" id="IPR008316">
    <property type="entry name" value="UCP029876"/>
</dbReference>
<sequence>MANILKTFIGDKKRWRQYQKDIEALPEPYAKTLKALQAYIWNFASSAGMMDALDEILRMFQESASENVPVQNIVGDDPVEFAESIMAQYPDDQWLFKYRERLRSQVKEAEL</sequence>
<reference evidence="1 2" key="1">
    <citation type="journal article" date="2015" name="Genome Announc.">
        <title>Expanding the biotechnology potential of lactobacilli through comparative genomics of 213 strains and associated genera.</title>
        <authorList>
            <person name="Sun Z."/>
            <person name="Harris H.M."/>
            <person name="McCann A."/>
            <person name="Guo C."/>
            <person name="Argimon S."/>
            <person name="Zhang W."/>
            <person name="Yang X."/>
            <person name="Jeffery I.B."/>
            <person name="Cooney J.C."/>
            <person name="Kagawa T.F."/>
            <person name="Liu W."/>
            <person name="Song Y."/>
            <person name="Salvetti E."/>
            <person name="Wrobel A."/>
            <person name="Rasinkangas P."/>
            <person name="Parkhill J."/>
            <person name="Rea M.C."/>
            <person name="O'Sullivan O."/>
            <person name="Ritari J."/>
            <person name="Douillard F.P."/>
            <person name="Paul Ross R."/>
            <person name="Yang R."/>
            <person name="Briner A.E."/>
            <person name="Felis G.E."/>
            <person name="de Vos W.M."/>
            <person name="Barrangou R."/>
            <person name="Klaenhammer T.R."/>
            <person name="Caufield P.W."/>
            <person name="Cui Y."/>
            <person name="Zhang H."/>
            <person name="O'Toole P.W."/>
        </authorList>
    </citation>
    <scope>NUCLEOTIDE SEQUENCE [LARGE SCALE GENOMIC DNA]</scope>
    <source>
        <strain evidence="1 2">DSM 19909</strain>
    </source>
</reference>
<keyword evidence="2" id="KW-1185">Reference proteome</keyword>
<protein>
    <recommendedName>
        <fullName evidence="3">DUF1048 domain-containing protein</fullName>
    </recommendedName>
</protein>
<dbReference type="EMBL" id="AZEE01000029">
    <property type="protein sequence ID" value="KRK97624.1"/>
    <property type="molecule type" value="Genomic_DNA"/>
</dbReference>
<accession>A0A0R1LQ82</accession>
<name>A0A0R1LQ82_9LACO</name>
<evidence type="ECO:0000313" key="2">
    <source>
        <dbReference type="Proteomes" id="UP000051160"/>
    </source>
</evidence>
<dbReference type="Proteomes" id="UP000051160">
    <property type="component" value="Unassembled WGS sequence"/>
</dbReference>
<dbReference type="RefSeq" id="WP_054701664.1">
    <property type="nucleotide sequence ID" value="NZ_AZEE01000029.1"/>
</dbReference>
<proteinExistence type="predicted"/>
<dbReference type="Gene3D" id="1.10.1900.10">
    <property type="entry name" value="c-terminal domain of poly(a) binding protein"/>
    <property type="match status" value="1"/>
</dbReference>
<dbReference type="SUPFAM" id="SSF158560">
    <property type="entry name" value="BH3980-like"/>
    <property type="match status" value="1"/>
</dbReference>
<evidence type="ECO:0000313" key="1">
    <source>
        <dbReference type="EMBL" id="KRK97624.1"/>
    </source>
</evidence>
<gene>
    <name evidence="1" type="ORF">FD04_GL001660</name>
</gene>
<dbReference type="OrthoDB" id="2087617at2"/>
<dbReference type="STRING" id="1423776.FD04_GL001660"/>